<sequence>MTNAQSGGGHEHPAQGIPSTEEDALHADRDVARQELGETIDALARKADLPSRSRQAAHGYIVKAQDGATTLARAVRHSRASEMAWLPPAALAAVVALGSALVLAKSRSRARRPGHRGYVRR</sequence>
<dbReference type="AlphaFoldDB" id="A0AAE4CJZ0"/>
<name>A0AAE4CJZ0_9ACTN</name>
<proteinExistence type="predicted"/>
<feature type="transmembrane region" description="Helical" evidence="2">
    <location>
        <begin position="85"/>
        <end position="104"/>
    </location>
</feature>
<reference evidence="3" key="1">
    <citation type="submission" date="2023-07" db="EMBL/GenBank/DDBJ databases">
        <title>Sequencing the genomes of 1000 actinobacteria strains.</title>
        <authorList>
            <person name="Klenk H.-P."/>
        </authorList>
    </citation>
    <scope>NUCLEOTIDE SEQUENCE</scope>
    <source>
        <strain evidence="3">DSM 45977</strain>
    </source>
</reference>
<dbReference type="Proteomes" id="UP001180845">
    <property type="component" value="Unassembled WGS sequence"/>
</dbReference>
<dbReference type="RefSeq" id="WP_310268613.1">
    <property type="nucleotide sequence ID" value="NZ_JAVDXW010000001.1"/>
</dbReference>
<evidence type="ECO:0000313" key="3">
    <source>
        <dbReference type="EMBL" id="MDR7300219.1"/>
    </source>
</evidence>
<dbReference type="Pfam" id="PF12277">
    <property type="entry name" value="DUF3618"/>
    <property type="match status" value="1"/>
</dbReference>
<dbReference type="EMBL" id="JAVDXW010000001">
    <property type="protein sequence ID" value="MDR7300219.1"/>
    <property type="molecule type" value="Genomic_DNA"/>
</dbReference>
<evidence type="ECO:0000256" key="1">
    <source>
        <dbReference type="SAM" id="MobiDB-lite"/>
    </source>
</evidence>
<protein>
    <submittedName>
        <fullName evidence="3">Primosomal protein N</fullName>
    </submittedName>
</protein>
<keyword evidence="4" id="KW-1185">Reference proteome</keyword>
<accession>A0AAE4CJZ0</accession>
<evidence type="ECO:0000313" key="4">
    <source>
        <dbReference type="Proteomes" id="UP001180845"/>
    </source>
</evidence>
<gene>
    <name evidence="3" type="ORF">JOF55_000400</name>
</gene>
<keyword evidence="2" id="KW-1133">Transmembrane helix</keyword>
<evidence type="ECO:0000256" key="2">
    <source>
        <dbReference type="SAM" id="Phobius"/>
    </source>
</evidence>
<comment type="caution">
    <text evidence="3">The sequence shown here is derived from an EMBL/GenBank/DDBJ whole genome shotgun (WGS) entry which is preliminary data.</text>
</comment>
<feature type="region of interest" description="Disordered" evidence="1">
    <location>
        <begin position="1"/>
        <end position="25"/>
    </location>
</feature>
<dbReference type="InterPro" id="IPR022062">
    <property type="entry name" value="DUF3618"/>
</dbReference>
<keyword evidence="2" id="KW-0472">Membrane</keyword>
<organism evidence="3 4">
    <name type="scientific">Haloactinomyces albus</name>
    <dbReference type="NCBI Taxonomy" id="1352928"/>
    <lineage>
        <taxon>Bacteria</taxon>
        <taxon>Bacillati</taxon>
        <taxon>Actinomycetota</taxon>
        <taxon>Actinomycetes</taxon>
        <taxon>Actinopolysporales</taxon>
        <taxon>Actinopolysporaceae</taxon>
        <taxon>Haloactinomyces</taxon>
    </lineage>
</organism>
<keyword evidence="2" id="KW-0812">Transmembrane</keyword>